<dbReference type="PANTHER" id="PTHR43585:SF2">
    <property type="entry name" value="ATP-GRASP ENZYME FSQD"/>
    <property type="match status" value="1"/>
</dbReference>
<evidence type="ECO:0000256" key="4">
    <source>
        <dbReference type="PROSITE-ProRule" id="PRU00409"/>
    </source>
</evidence>
<protein>
    <recommendedName>
        <fullName evidence="5">ATP-grasp domain-containing protein</fullName>
    </recommendedName>
</protein>
<dbReference type="InterPro" id="IPR052032">
    <property type="entry name" value="ATP-dep_AA_Ligase"/>
</dbReference>
<evidence type="ECO:0000313" key="6">
    <source>
        <dbReference type="EMBL" id="OGY79340.1"/>
    </source>
</evidence>
<organism evidence="6 7">
    <name type="scientific">Candidatus Kerfeldbacteria bacterium RIFCSPHIGHO2_02_FULL_42_14</name>
    <dbReference type="NCBI Taxonomy" id="1798540"/>
    <lineage>
        <taxon>Bacteria</taxon>
        <taxon>Candidatus Kerfeldiibacteriota</taxon>
    </lineage>
</organism>
<evidence type="ECO:0000313" key="7">
    <source>
        <dbReference type="Proteomes" id="UP000177165"/>
    </source>
</evidence>
<dbReference type="GO" id="GO:0046872">
    <property type="term" value="F:metal ion binding"/>
    <property type="evidence" value="ECO:0007669"/>
    <property type="project" value="InterPro"/>
</dbReference>
<feature type="domain" description="ATP-grasp" evidence="5">
    <location>
        <begin position="98"/>
        <end position="291"/>
    </location>
</feature>
<keyword evidence="1" id="KW-0436">Ligase</keyword>
<reference evidence="6 7" key="1">
    <citation type="journal article" date="2016" name="Nat. Commun.">
        <title>Thousands of microbial genomes shed light on interconnected biogeochemical processes in an aquifer system.</title>
        <authorList>
            <person name="Anantharaman K."/>
            <person name="Brown C.T."/>
            <person name="Hug L.A."/>
            <person name="Sharon I."/>
            <person name="Castelle C.J."/>
            <person name="Probst A.J."/>
            <person name="Thomas B.C."/>
            <person name="Singh A."/>
            <person name="Wilkins M.J."/>
            <person name="Karaoz U."/>
            <person name="Brodie E.L."/>
            <person name="Williams K.H."/>
            <person name="Hubbard S.S."/>
            <person name="Banfield J.F."/>
        </authorList>
    </citation>
    <scope>NUCLEOTIDE SEQUENCE [LARGE SCALE GENOMIC DNA]</scope>
</reference>
<accession>A0A1G2ATJ0</accession>
<sequence>MKQVRILLTSVGVETGPNVINALKKSSDFTPYIIGTDNDPLAAGLYLCDEKVIAPRIDTPDYMSHLMQVCHTYRVDIIIPLLSKEMPFFASASQLLKEKAGIKIAISDPKTIQLCADKNLFVKFLIDHNIPAPRAFDEQDIKETDFPLFVKPITGSSSRYAIRVNSLADLEYIKRIAGPLSIQELLTGPEYTVDTLCDLEGTLVTAVIRERLEVKDGKAVKGRTVKDDDLIQLIKNLVSYVKIIGPSNIQCIKNQGIYTFFEINTRFSAGGLPLTVVAGVNLPALLVKIHLGMEIHPEELLYRENVYMSRYLTEVFPQPVRNLL</sequence>
<dbReference type="InterPro" id="IPR048764">
    <property type="entry name" value="PylC_N"/>
</dbReference>
<dbReference type="Gene3D" id="3.30.470.20">
    <property type="entry name" value="ATP-grasp fold, B domain"/>
    <property type="match status" value="1"/>
</dbReference>
<dbReference type="Pfam" id="PF15632">
    <property type="entry name" value="ATPgrasp_Ter"/>
    <property type="match status" value="1"/>
</dbReference>
<evidence type="ECO:0000256" key="1">
    <source>
        <dbReference type="ARBA" id="ARBA00022598"/>
    </source>
</evidence>
<gene>
    <name evidence="6" type="ORF">A3B74_00645</name>
</gene>
<keyword evidence="2 4" id="KW-0547">Nucleotide-binding</keyword>
<dbReference type="EMBL" id="MHKB01000009">
    <property type="protein sequence ID" value="OGY79340.1"/>
    <property type="molecule type" value="Genomic_DNA"/>
</dbReference>
<proteinExistence type="predicted"/>
<evidence type="ECO:0000259" key="5">
    <source>
        <dbReference type="PROSITE" id="PS50975"/>
    </source>
</evidence>
<dbReference type="SUPFAM" id="SSF56059">
    <property type="entry name" value="Glutathione synthetase ATP-binding domain-like"/>
    <property type="match status" value="1"/>
</dbReference>
<dbReference type="STRING" id="1798540.A3B74_00645"/>
<dbReference type="InterPro" id="IPR011761">
    <property type="entry name" value="ATP-grasp"/>
</dbReference>
<dbReference type="PANTHER" id="PTHR43585">
    <property type="entry name" value="FUMIPYRROLE BIOSYNTHESIS PROTEIN C"/>
    <property type="match status" value="1"/>
</dbReference>
<comment type="caution">
    <text evidence="6">The sequence shown here is derived from an EMBL/GenBank/DDBJ whole genome shotgun (WGS) entry which is preliminary data.</text>
</comment>
<dbReference type="GO" id="GO:0016874">
    <property type="term" value="F:ligase activity"/>
    <property type="evidence" value="ECO:0007669"/>
    <property type="project" value="UniProtKB-KW"/>
</dbReference>
<dbReference type="Proteomes" id="UP000177165">
    <property type="component" value="Unassembled WGS sequence"/>
</dbReference>
<keyword evidence="3 4" id="KW-0067">ATP-binding</keyword>
<dbReference type="PROSITE" id="PS50975">
    <property type="entry name" value="ATP_GRASP"/>
    <property type="match status" value="1"/>
</dbReference>
<dbReference type="GO" id="GO:0005524">
    <property type="term" value="F:ATP binding"/>
    <property type="evidence" value="ECO:0007669"/>
    <property type="project" value="UniProtKB-UniRule"/>
</dbReference>
<evidence type="ECO:0000256" key="2">
    <source>
        <dbReference type="ARBA" id="ARBA00022741"/>
    </source>
</evidence>
<name>A0A1G2ATJ0_9BACT</name>
<dbReference type="Gene3D" id="3.40.50.20">
    <property type="match status" value="1"/>
</dbReference>
<dbReference type="AlphaFoldDB" id="A0A1G2ATJ0"/>
<evidence type="ECO:0000256" key="3">
    <source>
        <dbReference type="ARBA" id="ARBA00022840"/>
    </source>
</evidence>
<dbReference type="Pfam" id="PF21360">
    <property type="entry name" value="PylC-like_N"/>
    <property type="match status" value="1"/>
</dbReference>